<dbReference type="STRING" id="1134435.AC731_005405"/>
<dbReference type="InterPro" id="IPR036390">
    <property type="entry name" value="WH_DNA-bd_sf"/>
</dbReference>
<dbReference type="AlphaFoldDB" id="A0A127KAT2"/>
<evidence type="ECO:0000313" key="1">
    <source>
        <dbReference type="EMBL" id="AMO39016.1"/>
    </source>
</evidence>
<reference evidence="2" key="1">
    <citation type="submission" date="2016-03" db="EMBL/GenBank/DDBJ databases">
        <authorList>
            <person name="Ma C."/>
            <person name="Zhou S."/>
            <person name="Yang G."/>
        </authorList>
    </citation>
    <scope>NUCLEOTIDE SEQUENCE [LARGE SCALE GENOMIC DNA]</scope>
    <source>
        <strain evidence="2">SgZ-1</strain>
    </source>
</reference>
<protein>
    <submittedName>
        <fullName evidence="1">Uncharacterized protein</fullName>
    </submittedName>
</protein>
<name>A0A127KAT2_9RHOO</name>
<gene>
    <name evidence="1" type="ORF">AC731_005405</name>
</gene>
<dbReference type="EMBL" id="CP014646">
    <property type="protein sequence ID" value="AMO39016.1"/>
    <property type="molecule type" value="Genomic_DNA"/>
</dbReference>
<dbReference type="SUPFAM" id="SSF46785">
    <property type="entry name" value="Winged helix' DNA-binding domain"/>
    <property type="match status" value="1"/>
</dbReference>
<organism evidence="1 2">
    <name type="scientific">Thauera humireducens</name>
    <dbReference type="NCBI Taxonomy" id="1134435"/>
    <lineage>
        <taxon>Bacteria</taxon>
        <taxon>Pseudomonadati</taxon>
        <taxon>Pseudomonadota</taxon>
        <taxon>Betaproteobacteria</taxon>
        <taxon>Rhodocyclales</taxon>
        <taxon>Zoogloeaceae</taxon>
        <taxon>Thauera</taxon>
    </lineage>
</organism>
<proteinExistence type="predicted"/>
<sequence>MRSPTGYKVAPQSYAKLEAIADELRGVLPTTPGSSIRLDCVRILEELLPHAGYKLKVEEVDKVHDCAAFAVPQKQLIVFRADIYDLVHEDHVFGRSTVVHEMSHIVLNHALTLQRGAGAESHRFFEDSEWQAKALTAAIMMPIEACNSIASVADLAEACGTSVESASYRLARLAKDGILRRLPHGLGV</sequence>
<dbReference type="Proteomes" id="UP000036902">
    <property type="component" value="Chromosome"/>
</dbReference>
<evidence type="ECO:0000313" key="2">
    <source>
        <dbReference type="Proteomes" id="UP000036902"/>
    </source>
</evidence>
<keyword evidence="2" id="KW-1185">Reference proteome</keyword>
<dbReference type="KEGG" id="thu:AC731_005405"/>
<accession>A0A127KAT2</accession>